<reference evidence="1" key="1">
    <citation type="submission" date="2019-10" db="EMBL/GenBank/DDBJ databases">
        <authorList>
            <consortium name="DOE Joint Genome Institute"/>
            <person name="Kuo A."/>
            <person name="Miyauchi S."/>
            <person name="Kiss E."/>
            <person name="Drula E."/>
            <person name="Kohler A."/>
            <person name="Sanchez-Garcia M."/>
            <person name="Andreopoulos B."/>
            <person name="Barry K.W."/>
            <person name="Bonito G."/>
            <person name="Buee M."/>
            <person name="Carver A."/>
            <person name="Chen C."/>
            <person name="Cichocki N."/>
            <person name="Clum A."/>
            <person name="Culley D."/>
            <person name="Crous P.W."/>
            <person name="Fauchery L."/>
            <person name="Girlanda M."/>
            <person name="Hayes R."/>
            <person name="Keri Z."/>
            <person name="Labutti K."/>
            <person name="Lipzen A."/>
            <person name="Lombard V."/>
            <person name="Magnuson J."/>
            <person name="Maillard F."/>
            <person name="Morin E."/>
            <person name="Murat C."/>
            <person name="Nolan M."/>
            <person name="Ohm R."/>
            <person name="Pangilinan J."/>
            <person name="Pereira M."/>
            <person name="Perotto S."/>
            <person name="Peter M."/>
            <person name="Riley R."/>
            <person name="Sitrit Y."/>
            <person name="Stielow B."/>
            <person name="Szollosi G."/>
            <person name="Zifcakova L."/>
            <person name="Stursova M."/>
            <person name="Spatafora J.W."/>
            <person name="Tedersoo L."/>
            <person name="Vaario L.-M."/>
            <person name="Yamada A."/>
            <person name="Yan M."/>
            <person name="Wang P."/>
            <person name="Xu J."/>
            <person name="Bruns T."/>
            <person name="Baldrian P."/>
            <person name="Vilgalys R."/>
            <person name="Henrissat B."/>
            <person name="Grigoriev I.V."/>
            <person name="Hibbett D."/>
            <person name="Nagy L.G."/>
            <person name="Martin F.M."/>
        </authorList>
    </citation>
    <scope>NUCLEOTIDE SEQUENCE</scope>
    <source>
        <strain evidence="1">P2</strain>
    </source>
</reference>
<organism evidence="1 2">
    <name type="scientific">Thelephora ganbajun</name>
    <name type="common">Ganba fungus</name>
    <dbReference type="NCBI Taxonomy" id="370292"/>
    <lineage>
        <taxon>Eukaryota</taxon>
        <taxon>Fungi</taxon>
        <taxon>Dikarya</taxon>
        <taxon>Basidiomycota</taxon>
        <taxon>Agaricomycotina</taxon>
        <taxon>Agaricomycetes</taxon>
        <taxon>Thelephorales</taxon>
        <taxon>Thelephoraceae</taxon>
        <taxon>Thelephora</taxon>
    </lineage>
</organism>
<evidence type="ECO:0000313" key="2">
    <source>
        <dbReference type="Proteomes" id="UP000886501"/>
    </source>
</evidence>
<name>A0ACB6ZDM3_THEGA</name>
<protein>
    <submittedName>
        <fullName evidence="1">Uncharacterized protein</fullName>
    </submittedName>
</protein>
<accession>A0ACB6ZDM3</accession>
<proteinExistence type="predicted"/>
<dbReference type="Proteomes" id="UP000886501">
    <property type="component" value="Unassembled WGS sequence"/>
</dbReference>
<reference evidence="1" key="2">
    <citation type="journal article" date="2020" name="Nat. Commun.">
        <title>Large-scale genome sequencing of mycorrhizal fungi provides insights into the early evolution of symbiotic traits.</title>
        <authorList>
            <person name="Miyauchi S."/>
            <person name="Kiss E."/>
            <person name="Kuo A."/>
            <person name="Drula E."/>
            <person name="Kohler A."/>
            <person name="Sanchez-Garcia M."/>
            <person name="Morin E."/>
            <person name="Andreopoulos B."/>
            <person name="Barry K.W."/>
            <person name="Bonito G."/>
            <person name="Buee M."/>
            <person name="Carver A."/>
            <person name="Chen C."/>
            <person name="Cichocki N."/>
            <person name="Clum A."/>
            <person name="Culley D."/>
            <person name="Crous P.W."/>
            <person name="Fauchery L."/>
            <person name="Girlanda M."/>
            <person name="Hayes R.D."/>
            <person name="Keri Z."/>
            <person name="LaButti K."/>
            <person name="Lipzen A."/>
            <person name="Lombard V."/>
            <person name="Magnuson J."/>
            <person name="Maillard F."/>
            <person name="Murat C."/>
            <person name="Nolan M."/>
            <person name="Ohm R.A."/>
            <person name="Pangilinan J."/>
            <person name="Pereira M.F."/>
            <person name="Perotto S."/>
            <person name="Peter M."/>
            <person name="Pfister S."/>
            <person name="Riley R."/>
            <person name="Sitrit Y."/>
            <person name="Stielow J.B."/>
            <person name="Szollosi G."/>
            <person name="Zifcakova L."/>
            <person name="Stursova M."/>
            <person name="Spatafora J.W."/>
            <person name="Tedersoo L."/>
            <person name="Vaario L.M."/>
            <person name="Yamada A."/>
            <person name="Yan M."/>
            <person name="Wang P."/>
            <person name="Xu J."/>
            <person name="Bruns T."/>
            <person name="Baldrian P."/>
            <person name="Vilgalys R."/>
            <person name="Dunand C."/>
            <person name="Henrissat B."/>
            <person name="Grigoriev I.V."/>
            <person name="Hibbett D."/>
            <person name="Nagy L.G."/>
            <person name="Martin F.M."/>
        </authorList>
    </citation>
    <scope>NUCLEOTIDE SEQUENCE</scope>
    <source>
        <strain evidence="1">P2</strain>
    </source>
</reference>
<dbReference type="EMBL" id="MU118028">
    <property type="protein sequence ID" value="KAF9647679.1"/>
    <property type="molecule type" value="Genomic_DNA"/>
</dbReference>
<gene>
    <name evidence="1" type="ORF">BDM02DRAFT_3270055</name>
</gene>
<evidence type="ECO:0000313" key="1">
    <source>
        <dbReference type="EMBL" id="KAF9647679.1"/>
    </source>
</evidence>
<comment type="caution">
    <text evidence="1">The sequence shown here is derived from an EMBL/GenBank/DDBJ whole genome shotgun (WGS) entry which is preliminary data.</text>
</comment>
<sequence>MNPRSGLTYIIVNKKTRLVLDDPTSEGGIVSVNHLSEDDTQKWMLSQSRDGLWTLQNVRNGKFLCIGGPNTKDGDPVVAKHGDGQVYHWSIVPEDSMSFRICPPNSNRAASLDTSVETVAMPVVLKDTPGDSTRTWTFMRTLEIF</sequence>
<keyword evidence="2" id="KW-1185">Reference proteome</keyword>